<organism evidence="1 2">
    <name type="scientific">Candidatus Desulfosporosinus infrequens</name>
    <dbReference type="NCBI Taxonomy" id="2043169"/>
    <lineage>
        <taxon>Bacteria</taxon>
        <taxon>Bacillati</taxon>
        <taxon>Bacillota</taxon>
        <taxon>Clostridia</taxon>
        <taxon>Eubacteriales</taxon>
        <taxon>Desulfitobacteriaceae</taxon>
        <taxon>Desulfosporosinus</taxon>
    </lineage>
</organism>
<protein>
    <submittedName>
        <fullName evidence="1">Uncharacterized protein</fullName>
    </submittedName>
</protein>
<accession>A0A2U3KBR1</accession>
<proteinExistence type="predicted"/>
<gene>
    <name evidence="1" type="ORF">SBF1_1720008</name>
</gene>
<sequence>MHYCTLYKINLDHFLNNYMCKYKQVRNGDEELRIGYVRGRMDSHNYKRQAKFPESSDVEKIYHEKTTGNIELNAILELFTFRGYCFQYLAG</sequence>
<dbReference type="Proteomes" id="UP000238916">
    <property type="component" value="Unassembled WGS sequence"/>
</dbReference>
<dbReference type="EMBL" id="OMOF01000082">
    <property type="protein sequence ID" value="SPF37058.1"/>
    <property type="molecule type" value="Genomic_DNA"/>
</dbReference>
<evidence type="ECO:0000313" key="1">
    <source>
        <dbReference type="EMBL" id="SPF37058.1"/>
    </source>
</evidence>
<reference evidence="2" key="1">
    <citation type="submission" date="2018-02" db="EMBL/GenBank/DDBJ databases">
        <authorList>
            <person name="Hausmann B."/>
        </authorList>
    </citation>
    <scope>NUCLEOTIDE SEQUENCE [LARGE SCALE GENOMIC DNA]</scope>
    <source>
        <strain evidence="2">Peat soil MAG SbF1</strain>
    </source>
</reference>
<name>A0A2U3KBR1_9FIRM</name>
<dbReference type="AlphaFoldDB" id="A0A2U3KBR1"/>
<evidence type="ECO:0000313" key="2">
    <source>
        <dbReference type="Proteomes" id="UP000238916"/>
    </source>
</evidence>